<dbReference type="CDD" id="cd04660">
    <property type="entry name" value="nsLTP_like"/>
    <property type="match status" value="1"/>
</dbReference>
<keyword evidence="1" id="KW-0732">Signal</keyword>
<reference evidence="3" key="2">
    <citation type="submission" date="2020-08" db="EMBL/GenBank/DDBJ databases">
        <title>Plant Genome Project.</title>
        <authorList>
            <person name="Zhang R.-G."/>
        </authorList>
    </citation>
    <scope>NUCLEOTIDE SEQUENCE</scope>
    <source>
        <strain evidence="3">Huo1</strain>
        <tissue evidence="3">Leaf</tissue>
    </source>
</reference>
<proteinExistence type="predicted"/>
<keyword evidence="4" id="KW-1185">Reference proteome</keyword>
<evidence type="ECO:0000313" key="3">
    <source>
        <dbReference type="EMBL" id="KAG6387467.1"/>
    </source>
</evidence>
<organism evidence="3">
    <name type="scientific">Salvia splendens</name>
    <name type="common">Scarlet sage</name>
    <dbReference type="NCBI Taxonomy" id="180675"/>
    <lineage>
        <taxon>Eukaryota</taxon>
        <taxon>Viridiplantae</taxon>
        <taxon>Streptophyta</taxon>
        <taxon>Embryophyta</taxon>
        <taxon>Tracheophyta</taxon>
        <taxon>Spermatophyta</taxon>
        <taxon>Magnoliopsida</taxon>
        <taxon>eudicotyledons</taxon>
        <taxon>Gunneridae</taxon>
        <taxon>Pentapetalae</taxon>
        <taxon>asterids</taxon>
        <taxon>lamiids</taxon>
        <taxon>Lamiales</taxon>
        <taxon>Lamiaceae</taxon>
        <taxon>Nepetoideae</taxon>
        <taxon>Mentheae</taxon>
        <taxon>Salviinae</taxon>
        <taxon>Salvia</taxon>
        <taxon>Salvia subgen. Calosphace</taxon>
        <taxon>core Calosphace</taxon>
    </lineage>
</organism>
<dbReference type="AlphaFoldDB" id="A0A8X8Z1G4"/>
<dbReference type="InterPro" id="IPR044741">
    <property type="entry name" value="NsLTP-like"/>
</dbReference>
<dbReference type="PANTHER" id="PTHR33122">
    <property type="entry name" value="LIPID BINDING PROTEIN-RELATED"/>
    <property type="match status" value="1"/>
</dbReference>
<dbReference type="InterPro" id="IPR039265">
    <property type="entry name" value="DIR1-like"/>
</dbReference>
<reference evidence="3" key="1">
    <citation type="submission" date="2018-01" db="EMBL/GenBank/DDBJ databases">
        <authorList>
            <person name="Mao J.F."/>
        </authorList>
    </citation>
    <scope>NUCLEOTIDE SEQUENCE</scope>
    <source>
        <strain evidence="3">Huo1</strain>
        <tissue evidence="3">Leaf</tissue>
    </source>
</reference>
<evidence type="ECO:0000259" key="2">
    <source>
        <dbReference type="Pfam" id="PF14368"/>
    </source>
</evidence>
<dbReference type="InterPro" id="IPR036312">
    <property type="entry name" value="Bifun_inhib/LTP/seed_sf"/>
</dbReference>
<gene>
    <name evidence="3" type="ORF">SASPL_152657</name>
</gene>
<dbReference type="SUPFAM" id="SSF47699">
    <property type="entry name" value="Bifunctional inhibitor/lipid-transfer protein/seed storage 2S albumin"/>
    <property type="match status" value="1"/>
</dbReference>
<dbReference type="Proteomes" id="UP000298416">
    <property type="component" value="Unassembled WGS sequence"/>
</dbReference>
<evidence type="ECO:0000256" key="1">
    <source>
        <dbReference type="SAM" id="SignalP"/>
    </source>
</evidence>
<dbReference type="Pfam" id="PF14368">
    <property type="entry name" value="LTP_2"/>
    <property type="match status" value="1"/>
</dbReference>
<feature type="signal peptide" evidence="1">
    <location>
        <begin position="1"/>
        <end position="24"/>
    </location>
</feature>
<evidence type="ECO:0000313" key="4">
    <source>
        <dbReference type="Proteomes" id="UP000298416"/>
    </source>
</evidence>
<protein>
    <recommendedName>
        <fullName evidence="2">Bifunctional inhibitor/plant lipid transfer protein/seed storage helical domain-containing protein</fullName>
    </recommendedName>
</protein>
<dbReference type="EMBL" id="PNBA02000021">
    <property type="protein sequence ID" value="KAG6387467.1"/>
    <property type="molecule type" value="Genomic_DNA"/>
</dbReference>
<name>A0A8X8Z1G4_SALSN</name>
<sequence length="120" mass="12862">MSNSSTFNLMLVCALALLAASAMADGSAYATATPSTICNVGVSELAQCLPAITRKAPPRPTKECCGVMKKANLRCLCNYKAQFKSFGIDPAKAMVLPKKCGRNVARHMGIIFIEAHTWDH</sequence>
<dbReference type="Gene3D" id="1.10.110.10">
    <property type="entry name" value="Plant lipid-transfer and hydrophobic proteins"/>
    <property type="match status" value="1"/>
</dbReference>
<feature type="chain" id="PRO_5036473920" description="Bifunctional inhibitor/plant lipid transfer protein/seed storage helical domain-containing protein" evidence="1">
    <location>
        <begin position="25"/>
        <end position="120"/>
    </location>
</feature>
<dbReference type="GO" id="GO:0005504">
    <property type="term" value="F:fatty acid binding"/>
    <property type="evidence" value="ECO:0007669"/>
    <property type="project" value="InterPro"/>
</dbReference>
<dbReference type="PANTHER" id="PTHR33122:SF43">
    <property type="entry name" value="BIFUNCTIONAL INHIBITOR_PLANT LIPID TRANSFER PROTEIN_SEED STORAGE HELICAL DOMAIN-CONTAINING PROTEIN"/>
    <property type="match status" value="1"/>
</dbReference>
<dbReference type="GO" id="GO:0009627">
    <property type="term" value="P:systemic acquired resistance"/>
    <property type="evidence" value="ECO:0007669"/>
    <property type="project" value="InterPro"/>
</dbReference>
<comment type="caution">
    <text evidence="3">The sequence shown here is derived from an EMBL/GenBank/DDBJ whole genome shotgun (WGS) entry which is preliminary data.</text>
</comment>
<accession>A0A8X8Z1G4</accession>
<dbReference type="InterPro" id="IPR016140">
    <property type="entry name" value="Bifunc_inhib/LTP/seed_store"/>
</dbReference>
<feature type="domain" description="Bifunctional inhibitor/plant lipid transfer protein/seed storage helical" evidence="2">
    <location>
        <begin position="23"/>
        <end position="106"/>
    </location>
</feature>